<accession>A0A9D1V7K5</accession>
<protein>
    <recommendedName>
        <fullName evidence="4">ATPase dynein-related AAA domain-containing protein</fullName>
    </recommendedName>
</protein>
<dbReference type="AlphaFoldDB" id="A0A9D1V7K5"/>
<evidence type="ECO:0008006" key="4">
    <source>
        <dbReference type="Google" id="ProtNLM"/>
    </source>
</evidence>
<reference evidence="2" key="2">
    <citation type="submission" date="2021-04" db="EMBL/GenBank/DDBJ databases">
        <authorList>
            <person name="Gilroy R."/>
        </authorList>
    </citation>
    <scope>NUCLEOTIDE SEQUENCE</scope>
    <source>
        <strain evidence="2">811</strain>
    </source>
</reference>
<organism evidence="2 3">
    <name type="scientific">Candidatus Borkfalkia faecipullorum</name>
    <dbReference type="NCBI Taxonomy" id="2838510"/>
    <lineage>
        <taxon>Bacteria</taxon>
        <taxon>Bacillati</taxon>
        <taxon>Bacillota</taxon>
        <taxon>Clostridia</taxon>
        <taxon>Christensenellales</taxon>
        <taxon>Christensenellaceae</taxon>
        <taxon>Candidatus Borkfalkia</taxon>
    </lineage>
</organism>
<reference evidence="2" key="1">
    <citation type="journal article" date="2021" name="PeerJ">
        <title>Extensive microbial diversity within the chicken gut microbiome revealed by metagenomics and culture.</title>
        <authorList>
            <person name="Gilroy R."/>
            <person name="Ravi A."/>
            <person name="Getino M."/>
            <person name="Pursley I."/>
            <person name="Horton D.L."/>
            <person name="Alikhan N.F."/>
            <person name="Baker D."/>
            <person name="Gharbi K."/>
            <person name="Hall N."/>
            <person name="Watson M."/>
            <person name="Adriaenssens E.M."/>
            <person name="Foster-Nyarko E."/>
            <person name="Jarju S."/>
            <person name="Secka A."/>
            <person name="Antonio M."/>
            <person name="Oren A."/>
            <person name="Chaudhuri R.R."/>
            <person name="La Ragione R."/>
            <person name="Hildebrand F."/>
            <person name="Pallen M.J."/>
        </authorList>
    </citation>
    <scope>NUCLEOTIDE SEQUENCE</scope>
    <source>
        <strain evidence="2">811</strain>
    </source>
</reference>
<evidence type="ECO:0000313" key="2">
    <source>
        <dbReference type="EMBL" id="HIX07468.1"/>
    </source>
</evidence>
<feature type="transmembrane region" description="Helical" evidence="1">
    <location>
        <begin position="116"/>
        <end position="137"/>
    </location>
</feature>
<proteinExistence type="predicted"/>
<keyword evidence="1" id="KW-0472">Membrane</keyword>
<dbReference type="Gene3D" id="3.40.50.300">
    <property type="entry name" value="P-loop containing nucleotide triphosphate hydrolases"/>
    <property type="match status" value="1"/>
</dbReference>
<dbReference type="InterPro" id="IPR027417">
    <property type="entry name" value="P-loop_NTPase"/>
</dbReference>
<sequence length="542" mass="61760">MKKITKLTCFIGLKLLVFSVVGCAVLLLLNVFGVMHPQAQSWYLLLLIIAAVLIQWAVLILVLHLRSDEEGTYCEMDAGTWSLTLLPIAALVFAFIVMYVSLHSTVSFFALDFTDFLVMFAVFAAVFVFCYLLSYAYRLATNGKRDSGVRFGRKKRSEKEREQEILDAQEQEKEEKGDGIVFPDLLETDREFLHHPYTPSPSSQVTLRKLCDGFNMYLESKGMFYKIDTLRSFVAGLACSHFLILEGLSGTGKTSLPKYFAEYIGCNICFTSVQASWKDRGDILGYYNDFTAKFRETPFLRALYRANYETDEINLMVLDEMNLSRVEYYFADFLSVLELDTKNWKIELMPVSTGGVLPEKLEECSVRIPQNVWFIGTANKDDSTFTITDKVYDRAIVIDFSSRSESVTSSRNLPTLHIGQNKLCSLFEEAWLTPSYALSREMRDRFATVTQFVLDAFDVNFGNRILNQIVRFVPVYVACGGTAAKALDIMFSRKILRKLEGRFEDGLKGNLVKLEKLILSEFDKADFSDTLQTIARLKRKLL</sequence>
<evidence type="ECO:0000313" key="3">
    <source>
        <dbReference type="Proteomes" id="UP000824204"/>
    </source>
</evidence>
<gene>
    <name evidence="2" type="ORF">H9741_03280</name>
</gene>
<name>A0A9D1V7K5_9FIRM</name>
<dbReference type="SUPFAM" id="SSF52540">
    <property type="entry name" value="P-loop containing nucleoside triphosphate hydrolases"/>
    <property type="match status" value="1"/>
</dbReference>
<feature type="transmembrane region" description="Helical" evidence="1">
    <location>
        <begin position="12"/>
        <end position="35"/>
    </location>
</feature>
<feature type="transmembrane region" description="Helical" evidence="1">
    <location>
        <begin position="41"/>
        <end position="63"/>
    </location>
</feature>
<keyword evidence="1" id="KW-1133">Transmembrane helix</keyword>
<keyword evidence="1" id="KW-0812">Transmembrane</keyword>
<dbReference type="EMBL" id="DXFX01000043">
    <property type="protein sequence ID" value="HIX07468.1"/>
    <property type="molecule type" value="Genomic_DNA"/>
</dbReference>
<evidence type="ECO:0000256" key="1">
    <source>
        <dbReference type="SAM" id="Phobius"/>
    </source>
</evidence>
<feature type="transmembrane region" description="Helical" evidence="1">
    <location>
        <begin position="84"/>
        <end position="110"/>
    </location>
</feature>
<comment type="caution">
    <text evidence="2">The sequence shown here is derived from an EMBL/GenBank/DDBJ whole genome shotgun (WGS) entry which is preliminary data.</text>
</comment>
<dbReference type="Proteomes" id="UP000824204">
    <property type="component" value="Unassembled WGS sequence"/>
</dbReference>